<dbReference type="Pfam" id="PF04321">
    <property type="entry name" value="RmlD_sub_bind"/>
    <property type="match status" value="1"/>
</dbReference>
<dbReference type="InterPro" id="IPR029903">
    <property type="entry name" value="RmlD-like-bd"/>
</dbReference>
<dbReference type="Proteomes" id="UP001499851">
    <property type="component" value="Unassembled WGS sequence"/>
</dbReference>
<proteinExistence type="predicted"/>
<dbReference type="PANTHER" id="PTHR48079:SF6">
    <property type="entry name" value="NAD(P)-BINDING DOMAIN-CONTAINING PROTEIN-RELATED"/>
    <property type="match status" value="1"/>
</dbReference>
<sequence>MTAPPPAAEPSDEREQCMHDPGASVLLFGCGKVGVRLGEALAASGRRVFAVRRRVEALPASITGIALDYRRPFSTALPAVDAMVVTLTPDPAERESPDLTGPLHRLAAALPVRPRRVVLVSSTGVFTGDPGTRALTEDDAPRPVNARSRALLDSEAEARRLFDAVVVRPAGIYGPGREHLIRQVERGAAMDRERRTNRIHETDLVRALHALVLTPEPPRTLHAVDGHPALLGEVADHIARRLGVPAPEASTAGLRGHVVSGERFASFMGTLAYPDYRSGYDEIIAGGDAARWR</sequence>
<reference evidence="2 3" key="1">
    <citation type="journal article" date="2019" name="Int. J. Syst. Evol. Microbiol.">
        <title>The Global Catalogue of Microorganisms (GCM) 10K type strain sequencing project: providing services to taxonomists for standard genome sequencing and annotation.</title>
        <authorList>
            <consortium name="The Broad Institute Genomics Platform"/>
            <consortium name="The Broad Institute Genome Sequencing Center for Infectious Disease"/>
            <person name="Wu L."/>
            <person name="Ma J."/>
        </authorList>
    </citation>
    <scope>NUCLEOTIDE SEQUENCE [LARGE SCALE GENOMIC DNA]</scope>
    <source>
        <strain evidence="2 3">JCM 16001</strain>
    </source>
</reference>
<evidence type="ECO:0000313" key="2">
    <source>
        <dbReference type="EMBL" id="GAA1673708.1"/>
    </source>
</evidence>
<name>A0ABN2GMG1_9ACTN</name>
<dbReference type="InterPro" id="IPR036291">
    <property type="entry name" value="NAD(P)-bd_dom_sf"/>
</dbReference>
<dbReference type="Gene3D" id="3.40.50.720">
    <property type="entry name" value="NAD(P)-binding Rossmann-like Domain"/>
    <property type="match status" value="1"/>
</dbReference>
<accession>A0ABN2GMG1</accession>
<evidence type="ECO:0000259" key="1">
    <source>
        <dbReference type="Pfam" id="PF04321"/>
    </source>
</evidence>
<comment type="caution">
    <text evidence="2">The sequence shown here is derived from an EMBL/GenBank/DDBJ whole genome shotgun (WGS) entry which is preliminary data.</text>
</comment>
<gene>
    <name evidence="2" type="ORF">GCM10009830_20050</name>
</gene>
<protein>
    <submittedName>
        <fullName evidence="2">SDR family oxidoreductase</fullName>
    </submittedName>
</protein>
<evidence type="ECO:0000313" key="3">
    <source>
        <dbReference type="Proteomes" id="UP001499851"/>
    </source>
</evidence>
<dbReference type="PANTHER" id="PTHR48079">
    <property type="entry name" value="PROTEIN YEEZ"/>
    <property type="match status" value="1"/>
</dbReference>
<dbReference type="InterPro" id="IPR051783">
    <property type="entry name" value="NAD(P)-dependent_oxidoreduct"/>
</dbReference>
<dbReference type="EMBL" id="BAAAQF010000005">
    <property type="protein sequence ID" value="GAA1673708.1"/>
    <property type="molecule type" value="Genomic_DNA"/>
</dbReference>
<keyword evidence="3" id="KW-1185">Reference proteome</keyword>
<organism evidence="2 3">
    <name type="scientific">Glycomyces endophyticus</name>
    <dbReference type="NCBI Taxonomy" id="480996"/>
    <lineage>
        <taxon>Bacteria</taxon>
        <taxon>Bacillati</taxon>
        <taxon>Actinomycetota</taxon>
        <taxon>Actinomycetes</taxon>
        <taxon>Glycomycetales</taxon>
        <taxon>Glycomycetaceae</taxon>
        <taxon>Glycomyces</taxon>
    </lineage>
</organism>
<dbReference type="SUPFAM" id="SSF51735">
    <property type="entry name" value="NAD(P)-binding Rossmann-fold domains"/>
    <property type="match status" value="1"/>
</dbReference>
<feature type="domain" description="RmlD-like substrate binding" evidence="1">
    <location>
        <begin position="31"/>
        <end position="188"/>
    </location>
</feature>